<dbReference type="OrthoDB" id="893129at2"/>
<reference evidence="1 2" key="1">
    <citation type="journal article" date="2019" name="Environ. Microbiol.">
        <title>Species interactions and distinct microbial communities in high Arctic permafrost affected cryosols are associated with the CH4 and CO2 gas fluxes.</title>
        <authorList>
            <person name="Altshuler I."/>
            <person name="Hamel J."/>
            <person name="Turney S."/>
            <person name="Magnuson E."/>
            <person name="Levesque R."/>
            <person name="Greer C."/>
            <person name="Whyte L.G."/>
        </authorList>
    </citation>
    <scope>NUCLEOTIDE SEQUENCE [LARGE SCALE GENOMIC DNA]</scope>
    <source>
        <strain evidence="1 2">42</strain>
    </source>
</reference>
<comment type="caution">
    <text evidence="1">The sequence shown here is derived from an EMBL/GenBank/DDBJ whole genome shotgun (WGS) entry which is preliminary data.</text>
</comment>
<evidence type="ECO:0000313" key="1">
    <source>
        <dbReference type="EMBL" id="TPG39951.1"/>
    </source>
</evidence>
<dbReference type="AlphaFoldDB" id="A0A502EV05"/>
<organism evidence="1 2">
    <name type="scientific">Flavobacterium pectinovorum</name>
    <dbReference type="NCBI Taxonomy" id="29533"/>
    <lineage>
        <taxon>Bacteria</taxon>
        <taxon>Pseudomonadati</taxon>
        <taxon>Bacteroidota</taxon>
        <taxon>Flavobacteriia</taxon>
        <taxon>Flavobacteriales</taxon>
        <taxon>Flavobacteriaceae</taxon>
        <taxon>Flavobacterium</taxon>
    </lineage>
</organism>
<sequence>MSSSRLDRLQFLLDKEKFADSEWENRGLNPSGSDLCDYMETKFNSCLSSLIGLIEINSSEKILKKELAKGLNSFDKFNFDTEEKEFICDTFYEISKIIQVDFKNELNKWLYGSLLIYIFKVSNFFRGKEKIIEILSQNCTKCESNLETFILSKEDSILDSDFLIVRCKSCREFNLLDNGPNVKQLRFGDYELVEQLPKSNYDLDGAKIRLKQIQFFRK</sequence>
<dbReference type="InterPro" id="IPR032301">
    <property type="entry name" value="DUF4844"/>
</dbReference>
<dbReference type="EMBL" id="RCZH01000007">
    <property type="protein sequence ID" value="TPG39951.1"/>
    <property type="molecule type" value="Genomic_DNA"/>
</dbReference>
<dbReference type="InterPro" id="IPR038360">
    <property type="entry name" value="DUF4844_sf"/>
</dbReference>
<dbReference type="Gene3D" id="1.20.1480.40">
    <property type="entry name" value="Uncharacterised protein PF16133, DUF4844"/>
    <property type="match status" value="1"/>
</dbReference>
<dbReference type="RefSeq" id="WP_140507105.1">
    <property type="nucleotide sequence ID" value="NZ_RCZH01000007.1"/>
</dbReference>
<accession>A0A502EV05</accession>
<dbReference type="Pfam" id="PF16133">
    <property type="entry name" value="DUF4844"/>
    <property type="match status" value="1"/>
</dbReference>
<proteinExistence type="predicted"/>
<dbReference type="Proteomes" id="UP000319700">
    <property type="component" value="Unassembled WGS sequence"/>
</dbReference>
<protein>
    <submittedName>
        <fullName evidence="1">DUF4844 domain-containing protein</fullName>
    </submittedName>
</protein>
<gene>
    <name evidence="1" type="ORF">EAH81_11670</name>
</gene>
<keyword evidence="2" id="KW-1185">Reference proteome</keyword>
<evidence type="ECO:0000313" key="2">
    <source>
        <dbReference type="Proteomes" id="UP000319700"/>
    </source>
</evidence>
<name>A0A502EV05_9FLAO</name>